<dbReference type="PROSITE" id="PS50011">
    <property type="entry name" value="PROTEIN_KINASE_DOM"/>
    <property type="match status" value="1"/>
</dbReference>
<keyword evidence="4" id="KW-1185">Reference proteome</keyword>
<dbReference type="InterPro" id="IPR011009">
    <property type="entry name" value="Kinase-like_dom_sf"/>
</dbReference>
<dbReference type="Gene3D" id="3.30.200.20">
    <property type="entry name" value="Phosphorylase Kinase, domain 1"/>
    <property type="match status" value="1"/>
</dbReference>
<protein>
    <recommendedName>
        <fullName evidence="2">Protein kinase domain-containing protein</fullName>
    </recommendedName>
</protein>
<gene>
    <name evidence="3" type="ORF">PCANC_27394</name>
</gene>
<dbReference type="AlphaFoldDB" id="A0A2N5RUK5"/>
<dbReference type="EMBL" id="PGCJ01001586">
    <property type="protein sequence ID" value="PLW04680.1"/>
    <property type="molecule type" value="Genomic_DNA"/>
</dbReference>
<dbReference type="GO" id="GO:0005524">
    <property type="term" value="F:ATP binding"/>
    <property type="evidence" value="ECO:0007669"/>
    <property type="project" value="InterPro"/>
</dbReference>
<dbReference type="SUPFAM" id="SSF56112">
    <property type="entry name" value="Protein kinase-like (PK-like)"/>
    <property type="match status" value="1"/>
</dbReference>
<evidence type="ECO:0000259" key="2">
    <source>
        <dbReference type="PROSITE" id="PS50011"/>
    </source>
</evidence>
<dbReference type="Proteomes" id="UP000235388">
    <property type="component" value="Unassembled WGS sequence"/>
</dbReference>
<dbReference type="InterPro" id="IPR000719">
    <property type="entry name" value="Prot_kinase_dom"/>
</dbReference>
<evidence type="ECO:0000313" key="4">
    <source>
        <dbReference type="Proteomes" id="UP000235388"/>
    </source>
</evidence>
<dbReference type="GO" id="GO:0004672">
    <property type="term" value="F:protein kinase activity"/>
    <property type="evidence" value="ECO:0007669"/>
    <property type="project" value="InterPro"/>
</dbReference>
<sequence length="94" mass="10364">MKQMASPSSHQSSKQKNYDIPDILPGGYTIGNEIGRGSFAVVYLGQQKQTIPSNSSSQQQQQQQQPVAIKVVIKSKLTNKLFQNLQDESKSLKG</sequence>
<feature type="domain" description="Protein kinase" evidence="2">
    <location>
        <begin position="28"/>
        <end position="94"/>
    </location>
</feature>
<organism evidence="3 4">
    <name type="scientific">Puccinia coronata f. sp. avenae</name>
    <dbReference type="NCBI Taxonomy" id="200324"/>
    <lineage>
        <taxon>Eukaryota</taxon>
        <taxon>Fungi</taxon>
        <taxon>Dikarya</taxon>
        <taxon>Basidiomycota</taxon>
        <taxon>Pucciniomycotina</taxon>
        <taxon>Pucciniomycetes</taxon>
        <taxon>Pucciniales</taxon>
        <taxon>Pucciniaceae</taxon>
        <taxon>Puccinia</taxon>
    </lineage>
</organism>
<name>A0A2N5RUK5_9BASI</name>
<reference evidence="3 4" key="1">
    <citation type="submission" date="2017-11" db="EMBL/GenBank/DDBJ databases">
        <title>De novo assembly and phasing of dikaryotic genomes from two isolates of Puccinia coronata f. sp. avenae, the causal agent of oat crown rust.</title>
        <authorList>
            <person name="Miller M.E."/>
            <person name="Zhang Y."/>
            <person name="Omidvar V."/>
            <person name="Sperschneider J."/>
            <person name="Schwessinger B."/>
            <person name="Raley C."/>
            <person name="Palmer J.M."/>
            <person name="Garnica D."/>
            <person name="Upadhyaya N."/>
            <person name="Rathjen J."/>
            <person name="Taylor J.M."/>
            <person name="Park R.F."/>
            <person name="Dodds P.N."/>
            <person name="Hirsch C.D."/>
            <person name="Kianian S.F."/>
            <person name="Figueroa M."/>
        </authorList>
    </citation>
    <scope>NUCLEOTIDE SEQUENCE [LARGE SCALE GENOMIC DNA]</scope>
    <source>
        <strain evidence="3">12NC29</strain>
    </source>
</reference>
<accession>A0A2N5RUK5</accession>
<proteinExistence type="predicted"/>
<comment type="caution">
    <text evidence="3">The sequence shown here is derived from an EMBL/GenBank/DDBJ whole genome shotgun (WGS) entry which is preliminary data.</text>
</comment>
<dbReference type="OrthoDB" id="346907at2759"/>
<evidence type="ECO:0000313" key="3">
    <source>
        <dbReference type="EMBL" id="PLW04680.1"/>
    </source>
</evidence>
<feature type="compositionally biased region" description="Polar residues" evidence="1">
    <location>
        <begin position="1"/>
        <end position="15"/>
    </location>
</feature>
<dbReference type="STRING" id="200324.A0A2N5RUK5"/>
<evidence type="ECO:0000256" key="1">
    <source>
        <dbReference type="SAM" id="MobiDB-lite"/>
    </source>
</evidence>
<feature type="region of interest" description="Disordered" evidence="1">
    <location>
        <begin position="1"/>
        <end position="20"/>
    </location>
</feature>